<organism evidence="1 2">
    <name type="scientific">Tenacibaculum adriaticum</name>
    <dbReference type="NCBI Taxonomy" id="413713"/>
    <lineage>
        <taxon>Bacteria</taxon>
        <taxon>Pseudomonadati</taxon>
        <taxon>Bacteroidota</taxon>
        <taxon>Flavobacteriia</taxon>
        <taxon>Flavobacteriales</taxon>
        <taxon>Flavobacteriaceae</taxon>
        <taxon>Tenacibaculum</taxon>
    </lineage>
</organism>
<evidence type="ECO:0000313" key="2">
    <source>
        <dbReference type="Proteomes" id="UP000323136"/>
    </source>
</evidence>
<gene>
    <name evidence="1" type="ORF">C7447_11015</name>
</gene>
<accession>A0A5S5DLY5</accession>
<dbReference type="EMBL" id="VNIA01000010">
    <property type="protein sequence ID" value="TYP96056.1"/>
    <property type="molecule type" value="Genomic_DNA"/>
</dbReference>
<comment type="caution">
    <text evidence="1">The sequence shown here is derived from an EMBL/GenBank/DDBJ whole genome shotgun (WGS) entry which is preliminary data.</text>
</comment>
<name>A0A5S5DLY5_9FLAO</name>
<proteinExistence type="predicted"/>
<dbReference type="RefSeq" id="WP_148871255.1">
    <property type="nucleotide sequence ID" value="NZ_VNIA01000010.1"/>
</dbReference>
<reference evidence="1 2" key="1">
    <citation type="submission" date="2019-07" db="EMBL/GenBank/DDBJ databases">
        <title>Genomic Encyclopedia of Type Strains, Phase IV (KMG-IV): sequencing the most valuable type-strain genomes for metagenomic binning, comparative biology and taxonomic classification.</title>
        <authorList>
            <person name="Goeker M."/>
        </authorList>
    </citation>
    <scope>NUCLEOTIDE SEQUENCE [LARGE SCALE GENOMIC DNA]</scope>
    <source>
        <strain evidence="1 2">DSM 18961</strain>
    </source>
</reference>
<dbReference type="Proteomes" id="UP000323136">
    <property type="component" value="Unassembled WGS sequence"/>
</dbReference>
<sequence>MNIENLQIDEALKLRLNSLLNEFESYRGYNKEILTGPVKIDKVESTSIMEEGKAEKAINKFLNKFFFSEFDMAS</sequence>
<dbReference type="AlphaFoldDB" id="A0A5S5DLY5"/>
<protein>
    <submittedName>
        <fullName evidence="1">Uncharacterized protein</fullName>
    </submittedName>
</protein>
<keyword evidence="2" id="KW-1185">Reference proteome</keyword>
<evidence type="ECO:0000313" key="1">
    <source>
        <dbReference type="EMBL" id="TYP96056.1"/>
    </source>
</evidence>